<feature type="domain" description="DUF6968" evidence="1">
    <location>
        <begin position="13"/>
        <end position="108"/>
    </location>
</feature>
<dbReference type="InterPro" id="IPR054241">
    <property type="entry name" value="DUF6968"/>
</dbReference>
<sequence length="145" mass="17074">MQKNRYELGEVIAERQLRIQFGKEKYEITIQIGKPKQHPEPDLNWYCPFQILGVPSEQIASKIFTGIGFDALDAIHQAFVCVGLFLSSYLQRKHPELKRLSPGDLDFPQVTTSRRIRWEEFLKRFRKKKFTVEWKVSSAESESWI</sequence>
<evidence type="ECO:0000259" key="1">
    <source>
        <dbReference type="Pfam" id="PF22302"/>
    </source>
</evidence>
<protein>
    <recommendedName>
        <fullName evidence="1">DUF6968 domain-containing protein</fullName>
    </recommendedName>
</protein>
<dbReference type="EMBL" id="CP033614">
    <property type="protein sequence ID" value="AYV54135.1"/>
    <property type="molecule type" value="Genomic_DNA"/>
</dbReference>
<dbReference type="Proteomes" id="UP000276407">
    <property type="component" value="Chromosome 1"/>
</dbReference>
<dbReference type="RefSeq" id="WP_123178922.1">
    <property type="nucleotide sequence ID" value="NZ_CP033614.1"/>
</dbReference>
<organism evidence="2 3">
    <name type="scientific">Leptospira kmetyi</name>
    <dbReference type="NCBI Taxonomy" id="408139"/>
    <lineage>
        <taxon>Bacteria</taxon>
        <taxon>Pseudomonadati</taxon>
        <taxon>Spirochaetota</taxon>
        <taxon>Spirochaetia</taxon>
        <taxon>Leptospirales</taxon>
        <taxon>Leptospiraceae</taxon>
        <taxon>Leptospira</taxon>
    </lineage>
</organism>
<dbReference type="Pfam" id="PF22302">
    <property type="entry name" value="DUF6968"/>
    <property type="match status" value="1"/>
</dbReference>
<reference evidence="2 3" key="1">
    <citation type="submission" date="2018-11" db="EMBL/GenBank/DDBJ databases">
        <title>Complete genome sequence of Leptospira kmetyi isolate LS 001/16 from soil sample associated with a leptospirosis patient in Kelantan.</title>
        <authorList>
            <person name="Muhammad Yusoff F."/>
            <person name="Muhammad Yusoff S."/>
            <person name="Ahmad M.N."/>
            <person name="Yusof N.Y."/>
            <person name="Aziah I."/>
        </authorList>
    </citation>
    <scope>NUCLEOTIDE SEQUENCE [LARGE SCALE GENOMIC DNA]</scope>
    <source>
        <strain evidence="2 3">LS 001/16</strain>
    </source>
</reference>
<proteinExistence type="predicted"/>
<dbReference type="AlphaFoldDB" id="A0AAD0UME5"/>
<evidence type="ECO:0000313" key="3">
    <source>
        <dbReference type="Proteomes" id="UP000276407"/>
    </source>
</evidence>
<name>A0AAD0UME5_9LEPT</name>
<gene>
    <name evidence="2" type="ORF">EFP84_00545</name>
</gene>
<evidence type="ECO:0000313" key="2">
    <source>
        <dbReference type="EMBL" id="AYV54135.1"/>
    </source>
</evidence>
<dbReference type="KEGG" id="lkm:EFP84_00545"/>
<accession>A0AAD0UME5</accession>